<dbReference type="PANTHER" id="PTHR30478:SF0">
    <property type="entry name" value="BETA SLIDING CLAMP"/>
    <property type="match status" value="1"/>
</dbReference>
<dbReference type="Pfam" id="PF02767">
    <property type="entry name" value="DNA_pol3_beta_2"/>
    <property type="match status" value="1"/>
</dbReference>
<dbReference type="InterPro" id="IPR022637">
    <property type="entry name" value="DNA_polIII_beta_cen"/>
</dbReference>
<dbReference type="InterPro" id="IPR001001">
    <property type="entry name" value="DNA_polIII_beta"/>
</dbReference>
<dbReference type="SUPFAM" id="SSF55979">
    <property type="entry name" value="DNA clamp"/>
    <property type="match status" value="3"/>
</dbReference>
<dbReference type="Proteomes" id="UP000177171">
    <property type="component" value="Unassembled WGS sequence"/>
</dbReference>
<dbReference type="GO" id="GO:0009360">
    <property type="term" value="C:DNA polymerase III complex"/>
    <property type="evidence" value="ECO:0007669"/>
    <property type="project" value="InterPro"/>
</dbReference>
<dbReference type="Pfam" id="PF02768">
    <property type="entry name" value="DNA_pol3_beta_3"/>
    <property type="match status" value="1"/>
</dbReference>
<dbReference type="PANTHER" id="PTHR30478">
    <property type="entry name" value="DNA POLYMERASE III SUBUNIT BETA"/>
    <property type="match status" value="1"/>
</dbReference>
<dbReference type="InterPro" id="IPR022634">
    <property type="entry name" value="DNA_polIII_beta_N"/>
</dbReference>
<evidence type="ECO:0000259" key="10">
    <source>
        <dbReference type="Pfam" id="PF00712"/>
    </source>
</evidence>
<evidence type="ECO:0000256" key="2">
    <source>
        <dbReference type="ARBA" id="ARBA00010752"/>
    </source>
</evidence>
<accession>A0A1G2LRD5</accession>
<evidence type="ECO:0000313" key="14">
    <source>
        <dbReference type="Proteomes" id="UP000177171"/>
    </source>
</evidence>
<dbReference type="InterPro" id="IPR022635">
    <property type="entry name" value="DNA_polIII_beta_C"/>
</dbReference>
<proteinExistence type="inferred from homology"/>
<feature type="domain" description="DNA polymerase III beta sliding clamp N-terminal" evidence="10">
    <location>
        <begin position="1"/>
        <end position="118"/>
    </location>
</feature>
<feature type="domain" description="DNA polymerase III beta sliding clamp central" evidence="11">
    <location>
        <begin position="136"/>
        <end position="242"/>
    </location>
</feature>
<dbReference type="GO" id="GO:0008408">
    <property type="term" value="F:3'-5' exonuclease activity"/>
    <property type="evidence" value="ECO:0007669"/>
    <property type="project" value="InterPro"/>
</dbReference>
<comment type="subcellular location">
    <subcellularLocation>
        <location evidence="1 9">Cytoplasm</location>
    </subcellularLocation>
</comment>
<dbReference type="EMBL" id="MHQY01000013">
    <property type="protein sequence ID" value="OHA14208.1"/>
    <property type="molecule type" value="Genomic_DNA"/>
</dbReference>
<dbReference type="Gene3D" id="3.10.150.10">
    <property type="entry name" value="DNA Polymerase III, subunit A, domain 2"/>
    <property type="match status" value="1"/>
</dbReference>
<dbReference type="GO" id="GO:0003677">
    <property type="term" value="F:DNA binding"/>
    <property type="evidence" value="ECO:0007669"/>
    <property type="project" value="UniProtKB-UniRule"/>
</dbReference>
<evidence type="ECO:0000256" key="6">
    <source>
        <dbReference type="ARBA" id="ARBA00022705"/>
    </source>
</evidence>
<evidence type="ECO:0000259" key="12">
    <source>
        <dbReference type="Pfam" id="PF02768"/>
    </source>
</evidence>
<dbReference type="SMART" id="SM00480">
    <property type="entry name" value="POL3Bc"/>
    <property type="match status" value="1"/>
</dbReference>
<evidence type="ECO:0000256" key="5">
    <source>
        <dbReference type="ARBA" id="ARBA00022695"/>
    </source>
</evidence>
<evidence type="ECO:0000259" key="11">
    <source>
        <dbReference type="Pfam" id="PF02767"/>
    </source>
</evidence>
<sequence length="366" mass="40400">MKIISLRNNFKNIVIQAERFTGKNINLPILGNVLIEAKGKKCSIIATNLEMAIESDFSCKVVQEGIITVPAKILSTVIQTIQEENIIIEEKNNILLINSENSKITINGNPSKDFPIIPKIKGGKKLNSAFLLLVDGIKSVITAVSRSELKPEISGVLLKIEGKKLKLVATDTFRLAEKTITLASSDETKSSFVVPVRTVEELARLFFEEGDEVIITYSDNQVVFIVGDQVITSRLIDGIFPEYAGIIPKNFESTALIEKSELIQKIRAASVLSSKLNDIILKFSGEFLTVESSNSELGSMSSKIKLKKFTGKPVNLSFNFRYLLDGLESIQDEEIFIGVSGESSPALLRSKTDESLIYVLMPIRNL</sequence>
<evidence type="ECO:0000256" key="4">
    <source>
        <dbReference type="ARBA" id="ARBA00022679"/>
    </source>
</evidence>
<comment type="caution">
    <text evidence="13">The sequence shown here is derived from an EMBL/GenBank/DDBJ whole genome shotgun (WGS) entry which is preliminary data.</text>
</comment>
<name>A0A1G2LRD5_9BACT</name>
<dbReference type="PIRSF" id="PIRSF000804">
    <property type="entry name" value="DNA_pol_III_b"/>
    <property type="match status" value="1"/>
</dbReference>
<evidence type="ECO:0000256" key="1">
    <source>
        <dbReference type="ARBA" id="ARBA00004496"/>
    </source>
</evidence>
<comment type="function">
    <text evidence="9">Confers DNA tethering and processivity to DNA polymerases and other proteins. Acts as a clamp, forming a ring around DNA (a reaction catalyzed by the clamp-loading complex) which diffuses in an ATP-independent manner freely and bidirectionally along dsDNA. Initially characterized for its ability to contact the catalytic subunit of DNA polymerase III (Pol III), a complex, multichain enzyme responsible for most of the replicative synthesis in bacteria; Pol III exhibits 3'-5' exonuclease proofreading activity. The beta chain is required for initiation of replication as well as for processivity of DNA replication.</text>
</comment>
<keyword evidence="5 9" id="KW-0548">Nucleotidyltransferase</keyword>
<keyword evidence="3 9" id="KW-0963">Cytoplasm</keyword>
<evidence type="ECO:0000256" key="7">
    <source>
        <dbReference type="ARBA" id="ARBA00022932"/>
    </source>
</evidence>
<dbReference type="NCBIfam" id="TIGR00663">
    <property type="entry name" value="dnan"/>
    <property type="match status" value="1"/>
</dbReference>
<evidence type="ECO:0000256" key="8">
    <source>
        <dbReference type="ARBA" id="ARBA00023125"/>
    </source>
</evidence>
<organism evidence="13 14">
    <name type="scientific">Candidatus Sungbacteria bacterium RIFCSPLOWO2_12_FULL_41_11</name>
    <dbReference type="NCBI Taxonomy" id="1802286"/>
    <lineage>
        <taxon>Bacteria</taxon>
        <taxon>Candidatus Sungiibacteriota</taxon>
    </lineage>
</organism>
<reference evidence="13 14" key="1">
    <citation type="journal article" date="2016" name="Nat. Commun.">
        <title>Thousands of microbial genomes shed light on interconnected biogeochemical processes in an aquifer system.</title>
        <authorList>
            <person name="Anantharaman K."/>
            <person name="Brown C.T."/>
            <person name="Hug L.A."/>
            <person name="Sharon I."/>
            <person name="Castelle C.J."/>
            <person name="Probst A.J."/>
            <person name="Thomas B.C."/>
            <person name="Singh A."/>
            <person name="Wilkins M.J."/>
            <person name="Karaoz U."/>
            <person name="Brodie E.L."/>
            <person name="Williams K.H."/>
            <person name="Hubbard S.S."/>
            <person name="Banfield J.F."/>
        </authorList>
    </citation>
    <scope>NUCLEOTIDE SEQUENCE [LARGE SCALE GENOMIC DNA]</scope>
</reference>
<keyword evidence="6 9" id="KW-0235">DNA replication</keyword>
<dbReference type="AlphaFoldDB" id="A0A1G2LRD5"/>
<evidence type="ECO:0000256" key="3">
    <source>
        <dbReference type="ARBA" id="ARBA00022490"/>
    </source>
</evidence>
<keyword evidence="7 9" id="KW-0239">DNA-directed DNA polymerase</keyword>
<feature type="domain" description="DNA polymerase III beta sliding clamp C-terminal" evidence="12">
    <location>
        <begin position="246"/>
        <end position="364"/>
    </location>
</feature>
<gene>
    <name evidence="13" type="ORF">A3G49_03140</name>
</gene>
<dbReference type="GO" id="GO:0003887">
    <property type="term" value="F:DNA-directed DNA polymerase activity"/>
    <property type="evidence" value="ECO:0007669"/>
    <property type="project" value="UniProtKB-UniRule"/>
</dbReference>
<evidence type="ECO:0000256" key="9">
    <source>
        <dbReference type="PIRNR" id="PIRNR000804"/>
    </source>
</evidence>
<dbReference type="Gene3D" id="3.70.10.10">
    <property type="match status" value="1"/>
</dbReference>
<keyword evidence="4 9" id="KW-0808">Transferase</keyword>
<protein>
    <recommendedName>
        <fullName evidence="9">Beta sliding clamp</fullName>
    </recommendedName>
</protein>
<dbReference type="InterPro" id="IPR046938">
    <property type="entry name" value="DNA_clamp_sf"/>
</dbReference>
<keyword evidence="8" id="KW-0238">DNA-binding</keyword>
<dbReference type="Pfam" id="PF00712">
    <property type="entry name" value="DNA_pol3_beta"/>
    <property type="match status" value="1"/>
</dbReference>
<dbReference type="GO" id="GO:0006271">
    <property type="term" value="P:DNA strand elongation involved in DNA replication"/>
    <property type="evidence" value="ECO:0007669"/>
    <property type="project" value="TreeGrafter"/>
</dbReference>
<comment type="similarity">
    <text evidence="2 9">Belongs to the beta sliding clamp family.</text>
</comment>
<evidence type="ECO:0000313" key="13">
    <source>
        <dbReference type="EMBL" id="OHA14208.1"/>
    </source>
</evidence>
<comment type="subunit">
    <text evidence="9">Forms a ring-shaped head-to-tail homodimer around DNA.</text>
</comment>
<dbReference type="CDD" id="cd00140">
    <property type="entry name" value="beta_clamp"/>
    <property type="match status" value="1"/>
</dbReference>
<dbReference type="GO" id="GO:0005737">
    <property type="term" value="C:cytoplasm"/>
    <property type="evidence" value="ECO:0007669"/>
    <property type="project" value="UniProtKB-SubCell"/>
</dbReference>